<dbReference type="Proteomes" id="UP000034980">
    <property type="component" value="Unassembled WGS sequence"/>
</dbReference>
<dbReference type="AlphaFoldDB" id="W2CWF6"/>
<proteinExistence type="predicted"/>
<protein>
    <submittedName>
        <fullName evidence="1">Uncharacterized protein</fullName>
    </submittedName>
</protein>
<reference evidence="1 2" key="1">
    <citation type="submission" date="2013-11" db="EMBL/GenBank/DDBJ databases">
        <title>Single cell genomics of uncultured Tannerella BU063 (oral taxon 286).</title>
        <authorList>
            <person name="Beall C.J."/>
            <person name="Campbell A.G."/>
            <person name="Griffen A.L."/>
            <person name="Podar M."/>
            <person name="Leys E.J."/>
        </authorList>
    </citation>
    <scope>NUCLEOTIDE SEQUENCE [LARGE SCALE GENOMIC DNA]</scope>
    <source>
        <strain evidence="1">Cell 8/11</strain>
    </source>
</reference>
<sequence length="116" mass="13608">MITKRTFIQVVTDIVELRDQCRRFGEAIRPFMFFPDGDGFMMFYSESPMQSTVWALTEAFEDSEEEIYDLIERSFTERISECQKEAASLYDALVADRMRDSDDLDGGHNVELFDYE</sequence>
<gene>
    <name evidence="1" type="ORF">T235_15015</name>
</gene>
<evidence type="ECO:0000313" key="1">
    <source>
        <dbReference type="EMBL" id="ETK11514.1"/>
    </source>
</evidence>
<organism evidence="1 2">
    <name type="scientific">Tannerella sp. oral taxon BU063 isolate Cell 8/11</name>
    <dbReference type="NCBI Taxonomy" id="1411915"/>
    <lineage>
        <taxon>Bacteria</taxon>
        <taxon>Pseudomonadati</taxon>
        <taxon>Bacteroidota</taxon>
        <taxon>Bacteroidia</taxon>
        <taxon>Bacteroidales</taxon>
        <taxon>Tannerellaceae</taxon>
        <taxon>Tannerella</taxon>
    </lineage>
</organism>
<accession>W2CWF6</accession>
<comment type="caution">
    <text evidence="1">The sequence shown here is derived from an EMBL/GenBank/DDBJ whole genome shotgun (WGS) entry which is preliminary data.</text>
</comment>
<name>W2CWF6_9BACT</name>
<evidence type="ECO:0000313" key="2">
    <source>
        <dbReference type="Proteomes" id="UP000034980"/>
    </source>
</evidence>
<dbReference type="EMBL" id="AYYF01001540">
    <property type="protein sequence ID" value="ETK11514.1"/>
    <property type="molecule type" value="Genomic_DNA"/>
</dbReference>
<dbReference type="PATRIC" id="fig|1411915.3.peg.1760"/>